<feature type="modified residue" description="N6-(pyridoxal phosphate)lysine" evidence="8 9">
    <location>
        <position position="296"/>
    </location>
</feature>
<comment type="caution">
    <text evidence="11">The sequence shown here is derived from an EMBL/GenBank/DDBJ whole genome shotgun (WGS) entry which is preliminary data.</text>
</comment>
<dbReference type="GO" id="GO:0005737">
    <property type="term" value="C:cytoplasm"/>
    <property type="evidence" value="ECO:0007669"/>
    <property type="project" value="UniProtKB-SubCell"/>
</dbReference>
<dbReference type="Pfam" id="PF03841">
    <property type="entry name" value="SelA"/>
    <property type="match status" value="1"/>
</dbReference>
<reference evidence="11 12" key="1">
    <citation type="journal article" date="2016" name="Nat. Commun.">
        <title>Thousands of microbial genomes shed light on interconnected biogeochemical processes in an aquifer system.</title>
        <authorList>
            <person name="Anantharaman K."/>
            <person name="Brown C.T."/>
            <person name="Hug L.A."/>
            <person name="Sharon I."/>
            <person name="Castelle C.J."/>
            <person name="Probst A.J."/>
            <person name="Thomas B.C."/>
            <person name="Singh A."/>
            <person name="Wilkins M.J."/>
            <person name="Karaoz U."/>
            <person name="Brodie E.L."/>
            <person name="Williams K.H."/>
            <person name="Hubbard S.S."/>
            <person name="Banfield J.F."/>
        </authorList>
    </citation>
    <scope>NUCLEOTIDE SEQUENCE [LARGE SCALE GENOMIC DNA]</scope>
</reference>
<keyword evidence="4 8" id="KW-0663">Pyridoxal phosphate</keyword>
<dbReference type="STRING" id="1817863.A2Y62_17825"/>
<dbReference type="PANTHER" id="PTHR32328">
    <property type="entry name" value="L-SERYL-TRNA(SEC) SELENIUM TRANSFERASE"/>
    <property type="match status" value="1"/>
</dbReference>
<gene>
    <name evidence="8" type="primary">selA</name>
    <name evidence="11" type="ORF">A2Y62_17825</name>
</gene>
<comment type="pathway">
    <text evidence="8">Aminoacyl-tRNA biosynthesis; selenocysteinyl-tRNA(Sec) biosynthesis; selenocysteinyl-tRNA(Sec) from L-seryl-tRNA(Sec) (bacterial route): step 1/1.</text>
</comment>
<comment type="similarity">
    <text evidence="7 8">Belongs to the SelA family.</text>
</comment>
<evidence type="ECO:0000256" key="4">
    <source>
        <dbReference type="ARBA" id="ARBA00022898"/>
    </source>
</evidence>
<dbReference type="EMBL" id="MFGW01000114">
    <property type="protein sequence ID" value="OGF65216.1"/>
    <property type="molecule type" value="Genomic_DNA"/>
</dbReference>
<evidence type="ECO:0000256" key="7">
    <source>
        <dbReference type="ARBA" id="ARBA00044507"/>
    </source>
</evidence>
<evidence type="ECO:0000313" key="12">
    <source>
        <dbReference type="Proteomes" id="UP000178943"/>
    </source>
</evidence>
<dbReference type="InterPro" id="IPR015421">
    <property type="entry name" value="PyrdxlP-dep_Trfase_major"/>
</dbReference>
<dbReference type="GO" id="GO:0001514">
    <property type="term" value="P:selenocysteine incorporation"/>
    <property type="evidence" value="ECO:0007669"/>
    <property type="project" value="UniProtKB-UniRule"/>
</dbReference>
<dbReference type="UniPathway" id="UPA00906">
    <property type="reaction ID" value="UER00896"/>
</dbReference>
<evidence type="ECO:0000256" key="6">
    <source>
        <dbReference type="ARBA" id="ARBA00023266"/>
    </source>
</evidence>
<comment type="function">
    <text evidence="8">Converts seryl-tRNA(Sec) to selenocysteinyl-tRNA(Sec) required for selenoprotein biosynthesis.</text>
</comment>
<evidence type="ECO:0000313" key="11">
    <source>
        <dbReference type="EMBL" id="OGF65216.1"/>
    </source>
</evidence>
<sequence>MNHDLLRSIPSVETLLNDKRIVLFTQQFQRHYLKLLVQNFLEYIRSLLMDEAQVKTMKEEILENIIPSLEEYLRLFADDNYKRVINATGIILHTNLGRAPLCSSAVNKILTVIGGFINVEYDLEEGTRGERDEPIQELFQLLLEAPATAVVNNNAAATFIVLNTFAEGREVIISRGELIEIGASFRLPEIMLKSGAIMKEVGATNKTRISDYEHAFSEKTEVILRVHPSNYKITGFVERPALEDLISLAKKNGYYIFKDLGSGNILDLTDFGFGFEPNAKAALQSGVDLVLFSGDKILGGPQCGIICGKDNLVSKIKSNPLYRAMRVDKLTLVALEATLRCYLKGTHLNEIVPLRMLTSWVAELQLRARKFLRNYRKQLKSLGMEAALTVEPIATISYLGGGFAPAEEIQSYGLSLSSSKLKPAELHTILRLYKIPIIARIEKESLILDFRTIQEHEEEILIEALIEIQKALGLSAVKQNGLVETPHIDESELPVQEEQKSEDSEQGTVDSGQ</sequence>
<keyword evidence="5 8" id="KW-0648">Protein biosynthesis</keyword>
<dbReference type="NCBIfam" id="TIGR00474">
    <property type="entry name" value="selA"/>
    <property type="match status" value="1"/>
</dbReference>
<dbReference type="AlphaFoldDB" id="A0A1F5VP52"/>
<dbReference type="InterPro" id="IPR004534">
    <property type="entry name" value="SelA_trans"/>
</dbReference>
<proteinExistence type="inferred from homology"/>
<keyword evidence="2 8" id="KW-0963">Cytoplasm</keyword>
<comment type="catalytic activity">
    <reaction evidence="8">
        <text>L-seryl-tRNA(Sec) + selenophosphate + H(+) = L-selenocysteinyl-tRNA(Sec) + phosphate</text>
        <dbReference type="Rhea" id="RHEA:22728"/>
        <dbReference type="Rhea" id="RHEA-COMP:9742"/>
        <dbReference type="Rhea" id="RHEA-COMP:9743"/>
        <dbReference type="ChEBI" id="CHEBI:15378"/>
        <dbReference type="ChEBI" id="CHEBI:16144"/>
        <dbReference type="ChEBI" id="CHEBI:43474"/>
        <dbReference type="ChEBI" id="CHEBI:78533"/>
        <dbReference type="ChEBI" id="CHEBI:78573"/>
        <dbReference type="EC" id="2.9.1.1"/>
    </reaction>
</comment>
<evidence type="ECO:0000256" key="3">
    <source>
        <dbReference type="ARBA" id="ARBA00022679"/>
    </source>
</evidence>
<dbReference type="Gene3D" id="3.40.640.10">
    <property type="entry name" value="Type I PLP-dependent aspartate aminotransferase-like (Major domain)"/>
    <property type="match status" value="1"/>
</dbReference>
<keyword evidence="6 8" id="KW-0711">Selenium</keyword>
<dbReference type="GO" id="GO:0001717">
    <property type="term" value="P:conversion of seryl-tRNAsec to selenocys-tRNAsec"/>
    <property type="evidence" value="ECO:0007669"/>
    <property type="project" value="UniProtKB-UniRule"/>
</dbReference>
<dbReference type="Gene3D" id="3.90.1150.180">
    <property type="match status" value="1"/>
</dbReference>
<dbReference type="InterPro" id="IPR018319">
    <property type="entry name" value="SelA-like"/>
</dbReference>
<accession>A0A1F5VP52</accession>
<comment type="subcellular location">
    <subcellularLocation>
        <location evidence="8">Cytoplasm</location>
    </subcellularLocation>
</comment>
<keyword evidence="3 8" id="KW-0808">Transferase</keyword>
<organism evidence="11 12">
    <name type="scientific">Candidatus Fischerbacteria bacterium RBG_13_37_8</name>
    <dbReference type="NCBI Taxonomy" id="1817863"/>
    <lineage>
        <taxon>Bacteria</taxon>
        <taxon>Candidatus Fischeribacteriota</taxon>
    </lineage>
</organism>
<feature type="region of interest" description="Disordered" evidence="10">
    <location>
        <begin position="486"/>
        <end position="513"/>
    </location>
</feature>
<dbReference type="HAMAP" id="MF_00423">
    <property type="entry name" value="SelA"/>
    <property type="match status" value="1"/>
</dbReference>
<evidence type="ECO:0000256" key="9">
    <source>
        <dbReference type="PIRSR" id="PIRSR618319-50"/>
    </source>
</evidence>
<dbReference type="EC" id="2.9.1.1" evidence="8"/>
<evidence type="ECO:0000256" key="2">
    <source>
        <dbReference type="ARBA" id="ARBA00022490"/>
    </source>
</evidence>
<dbReference type="SUPFAM" id="SSF53383">
    <property type="entry name" value="PLP-dependent transferases"/>
    <property type="match status" value="1"/>
</dbReference>
<dbReference type="Proteomes" id="UP000178943">
    <property type="component" value="Unassembled WGS sequence"/>
</dbReference>
<comment type="cofactor">
    <cofactor evidence="1 8 9">
        <name>pyridoxal 5'-phosphate</name>
        <dbReference type="ChEBI" id="CHEBI:597326"/>
    </cofactor>
</comment>
<evidence type="ECO:0000256" key="5">
    <source>
        <dbReference type="ARBA" id="ARBA00022917"/>
    </source>
</evidence>
<name>A0A1F5VP52_9BACT</name>
<protein>
    <recommendedName>
        <fullName evidence="8">L-seryl-tRNA(Sec) selenium transferase</fullName>
        <ecNumber evidence="8">2.9.1.1</ecNumber>
    </recommendedName>
    <alternativeName>
        <fullName evidence="8">Selenocysteine synthase</fullName>
        <shortName evidence="8">Sec synthase</shortName>
    </alternativeName>
    <alternativeName>
        <fullName evidence="8">Selenocysteinyl-tRNA(Sec) synthase</fullName>
    </alternativeName>
</protein>
<evidence type="ECO:0000256" key="1">
    <source>
        <dbReference type="ARBA" id="ARBA00001933"/>
    </source>
</evidence>
<dbReference type="GO" id="GO:0004125">
    <property type="term" value="F:L-seryl-tRNA(Sec) selenium transferase activity"/>
    <property type="evidence" value="ECO:0007669"/>
    <property type="project" value="UniProtKB-UniRule"/>
</dbReference>
<dbReference type="InterPro" id="IPR015424">
    <property type="entry name" value="PyrdxlP-dep_Trfase"/>
</dbReference>
<evidence type="ECO:0000256" key="10">
    <source>
        <dbReference type="SAM" id="MobiDB-lite"/>
    </source>
</evidence>
<evidence type="ECO:0000256" key="8">
    <source>
        <dbReference type="HAMAP-Rule" id="MF_00423"/>
    </source>
</evidence>
<dbReference type="PANTHER" id="PTHR32328:SF0">
    <property type="entry name" value="L-SERYL-TRNA(SEC) SELENIUM TRANSFERASE"/>
    <property type="match status" value="1"/>
</dbReference>